<dbReference type="InterPro" id="IPR011650">
    <property type="entry name" value="Peptidase_M20_dimer"/>
</dbReference>
<dbReference type="SUPFAM" id="SSF55031">
    <property type="entry name" value="Bacterial exopeptidase dimerisation domain"/>
    <property type="match status" value="1"/>
</dbReference>
<dbReference type="NCBIfam" id="TIGR01879">
    <property type="entry name" value="hydantase"/>
    <property type="match status" value="1"/>
</dbReference>
<dbReference type="RefSeq" id="WP_080839302.1">
    <property type="nucleotide sequence ID" value="NZ_LT009757.1"/>
</dbReference>
<name>A0ABP2BKL6_9HYPH</name>
<dbReference type="PANTHER" id="PTHR32494">
    <property type="entry name" value="ALLANTOATE DEIMINASE-RELATED"/>
    <property type="match status" value="1"/>
</dbReference>
<keyword evidence="2" id="KW-0378">Hydrolase</keyword>
<keyword evidence="5" id="KW-1185">Reference proteome</keyword>
<dbReference type="NCBIfam" id="NF006772">
    <property type="entry name" value="PRK09290.2-1"/>
    <property type="match status" value="1"/>
</dbReference>
<proteinExistence type="inferred from homology"/>
<evidence type="ECO:0000256" key="1">
    <source>
        <dbReference type="ARBA" id="ARBA00006153"/>
    </source>
</evidence>
<dbReference type="Pfam" id="PF01546">
    <property type="entry name" value="Peptidase_M20"/>
    <property type="match status" value="1"/>
</dbReference>
<evidence type="ECO:0000313" key="4">
    <source>
        <dbReference type="EMBL" id="CUX49002.1"/>
    </source>
</evidence>
<dbReference type="PANTHER" id="PTHR32494:SF5">
    <property type="entry name" value="ALLANTOATE AMIDOHYDROLASE"/>
    <property type="match status" value="1"/>
</dbReference>
<feature type="domain" description="Peptidase M20 dimerisation" evidence="3">
    <location>
        <begin position="220"/>
        <end position="319"/>
    </location>
</feature>
<protein>
    <submittedName>
        <fullName evidence="4">Allantoate amidohydrolase</fullName>
    </submittedName>
</protein>
<dbReference type="InterPro" id="IPR002933">
    <property type="entry name" value="Peptidase_M20"/>
</dbReference>
<dbReference type="SUPFAM" id="SSF53187">
    <property type="entry name" value="Zn-dependent exopeptidases"/>
    <property type="match status" value="1"/>
</dbReference>
<comment type="caution">
    <text evidence="4">The sequence shown here is derived from an EMBL/GenBank/DDBJ whole genome shotgun (WGS) entry which is preliminary data.</text>
</comment>
<evidence type="ECO:0000313" key="5">
    <source>
        <dbReference type="Proteomes" id="UP000191812"/>
    </source>
</evidence>
<accession>A0ABP2BKL6</accession>
<organism evidence="4 5">
    <name type="scientific">Agrobacterium genomosp. 13 str. CFBP 6927</name>
    <dbReference type="NCBI Taxonomy" id="1183428"/>
    <lineage>
        <taxon>Bacteria</taxon>
        <taxon>Pseudomonadati</taxon>
        <taxon>Pseudomonadota</taxon>
        <taxon>Alphaproteobacteria</taxon>
        <taxon>Hyphomicrobiales</taxon>
        <taxon>Rhizobiaceae</taxon>
        <taxon>Rhizobium/Agrobacterium group</taxon>
        <taxon>Agrobacterium</taxon>
        <taxon>Agrobacterium tumefaciens complex</taxon>
    </lineage>
</organism>
<dbReference type="Pfam" id="PF07687">
    <property type="entry name" value="M20_dimer"/>
    <property type="match status" value="1"/>
</dbReference>
<dbReference type="EMBL" id="FBWH01000037">
    <property type="protein sequence ID" value="CUX49002.1"/>
    <property type="molecule type" value="Genomic_DNA"/>
</dbReference>
<dbReference type="Gene3D" id="3.30.70.360">
    <property type="match status" value="1"/>
</dbReference>
<evidence type="ECO:0000259" key="3">
    <source>
        <dbReference type="Pfam" id="PF07687"/>
    </source>
</evidence>
<dbReference type="Gene3D" id="3.40.630.10">
    <property type="entry name" value="Zn peptidases"/>
    <property type="match status" value="1"/>
</dbReference>
<dbReference type="Proteomes" id="UP000191812">
    <property type="component" value="Unassembled WGS sequence"/>
</dbReference>
<gene>
    <name evidence="4" type="ORF">AGR13a_Lc110085</name>
</gene>
<dbReference type="CDD" id="cd03884">
    <property type="entry name" value="M20_bAS"/>
    <property type="match status" value="1"/>
</dbReference>
<evidence type="ECO:0000256" key="2">
    <source>
        <dbReference type="ARBA" id="ARBA00022801"/>
    </source>
</evidence>
<dbReference type="InterPro" id="IPR036264">
    <property type="entry name" value="Bact_exopeptidase_dim_dom"/>
</dbReference>
<dbReference type="PIRSF" id="PIRSF001235">
    <property type="entry name" value="Amidase_carbamoylase"/>
    <property type="match status" value="1"/>
</dbReference>
<sequence length="430" mass="45743">MPDVSSSSPAPINAERLQSLMEAVSTFGGGQDGSMTRLTLSREDGMARDWLGRWFAENGFEQAVDAIGNQFGKMTLAGANAPVIMVGSHIDSQPNGGRFDGALGVIAACEAVLSVSERLKAEGRLSACNFQVVNWTNEEGARFQPSLLGSSVFTGALELEWALERTDGDGITVRQSLDEIGYAGKDKVDIPHALIELHIEGDTTLSRAGERFGIFTRFWGATKYRLAFQGRQAHTGATPMADRKDAVLAAAYLIADLKQLSTEYGLDLHTSVGRLEVFPNSPNVVPAEAVLFIELRSGSPEILTAAEGKMKVKIEEAALKAGVTSEVRSIDRRKAGTFAPGLVTLAESAAAHLGQTARHLDTIGGHDAVAVSDVCPAVVLAVHSRDGVIHHPTEYTSPEDQALGTQILADMLYKIACEGVKAAELSEAAE</sequence>
<dbReference type="InterPro" id="IPR010158">
    <property type="entry name" value="Amidase_Cbmase"/>
</dbReference>
<reference evidence="4 5" key="1">
    <citation type="submission" date="2016-01" db="EMBL/GenBank/DDBJ databases">
        <authorList>
            <person name="Regsiter A."/>
            <person name="william w."/>
        </authorList>
    </citation>
    <scope>NUCLEOTIDE SEQUENCE [LARGE SCALE GENOMIC DNA]</scope>
    <source>
        <strain evidence="4 5">CFBP 6927</strain>
    </source>
</reference>
<comment type="similarity">
    <text evidence="1">Belongs to the peptidase M20 family.</text>
</comment>